<dbReference type="AlphaFoldDB" id="A0A5S3XNF0"/>
<feature type="transmembrane region" description="Helical" evidence="1">
    <location>
        <begin position="82"/>
        <end position="100"/>
    </location>
</feature>
<gene>
    <name evidence="4" type="ORF">CWB96_12140</name>
    <name evidence="3" type="ORF">CWB97_10265</name>
</gene>
<feature type="transmembrane region" description="Helical" evidence="1">
    <location>
        <begin position="120"/>
        <end position="139"/>
    </location>
</feature>
<accession>A0A5S3XNF0</accession>
<comment type="caution">
    <text evidence="4">The sequence shown here is derived from an EMBL/GenBank/DDBJ whole genome shotgun (WGS) entry which is preliminary data.</text>
</comment>
<dbReference type="RefSeq" id="WP_138596932.1">
    <property type="nucleotide sequence ID" value="NZ_PNCK01000035.1"/>
</dbReference>
<dbReference type="Proteomes" id="UP000307706">
    <property type="component" value="Unassembled WGS sequence"/>
</dbReference>
<evidence type="ECO:0000313" key="4">
    <source>
        <dbReference type="EMBL" id="TMP58430.1"/>
    </source>
</evidence>
<keyword evidence="1" id="KW-0812">Transmembrane</keyword>
<reference evidence="5 6" key="1">
    <citation type="submission" date="2017-12" db="EMBL/GenBank/DDBJ databases">
        <authorList>
            <person name="Paulsen S."/>
            <person name="Gram L.K."/>
        </authorList>
    </citation>
    <scope>NUCLEOTIDE SEQUENCE [LARGE SCALE GENOMIC DNA]</scope>
    <source>
        <strain evidence="4 6">S2231</strain>
        <strain evidence="3 5">S2233</strain>
    </source>
</reference>
<reference evidence="5 6" key="2">
    <citation type="submission" date="2019-06" db="EMBL/GenBank/DDBJ databases">
        <title>Co-occurence of chitin degradation, pigmentation and bioactivity in marine Pseudoalteromonas.</title>
        <authorList>
            <person name="Sonnenschein E.C."/>
            <person name="Bech P.K."/>
        </authorList>
    </citation>
    <scope>NUCLEOTIDE SEQUENCE [LARGE SCALE GENOMIC DNA]</scope>
    <source>
        <strain evidence="6">S2231</strain>
        <strain evidence="3 5">S2233</strain>
    </source>
</reference>
<dbReference type="InterPro" id="IPR058581">
    <property type="entry name" value="TM_HPP"/>
</dbReference>
<feature type="domain" description="HPP transmembrane region" evidence="2">
    <location>
        <begin position="3"/>
        <end position="143"/>
    </location>
</feature>
<name>A0A5S3XNF0_9GAMM</name>
<dbReference type="Pfam" id="PF04982">
    <property type="entry name" value="TM_HPP"/>
    <property type="match status" value="1"/>
</dbReference>
<protein>
    <submittedName>
        <fullName evidence="4">HPP family protein</fullName>
    </submittedName>
</protein>
<reference evidence="4" key="3">
    <citation type="submission" date="2019-09" db="EMBL/GenBank/DDBJ databases">
        <title>Co-occurence of chitin degradation, pigmentation and bioactivity in marine Pseudoalteromonas.</title>
        <authorList>
            <person name="Sonnenschein E.C."/>
            <person name="Bech P.K."/>
        </authorList>
    </citation>
    <scope>NUCLEOTIDE SEQUENCE</scope>
    <source>
        <strain evidence="4">S2231</strain>
    </source>
</reference>
<dbReference type="InterPro" id="IPR007065">
    <property type="entry name" value="HPP"/>
</dbReference>
<sequence>MKFKDKITAGIGAGTAIALLGLLEKIEMQLMLLIAPFGASVVLIFGVPSSPLANPKNVILGHLLTASIGLLFVNYSEVNTLTIALATGLAVSLMLLTNTTHPPAGANPILIMITAPSWQFLIFPIFTGTVIMVLTAKVIERCRQRV</sequence>
<dbReference type="PANTHER" id="PTHR33741">
    <property type="entry name" value="TRANSMEMBRANE PROTEIN DDB_G0269096-RELATED"/>
    <property type="match status" value="1"/>
</dbReference>
<evidence type="ECO:0000259" key="2">
    <source>
        <dbReference type="Pfam" id="PF04982"/>
    </source>
</evidence>
<keyword evidence="1" id="KW-1133">Transmembrane helix</keyword>
<dbReference type="Proteomes" id="UP000305730">
    <property type="component" value="Unassembled WGS sequence"/>
</dbReference>
<evidence type="ECO:0000313" key="6">
    <source>
        <dbReference type="Proteomes" id="UP000307706"/>
    </source>
</evidence>
<organism evidence="4 6">
    <name type="scientific">Pseudoalteromonas citrea</name>
    <dbReference type="NCBI Taxonomy" id="43655"/>
    <lineage>
        <taxon>Bacteria</taxon>
        <taxon>Pseudomonadati</taxon>
        <taxon>Pseudomonadota</taxon>
        <taxon>Gammaproteobacteria</taxon>
        <taxon>Alteromonadales</taxon>
        <taxon>Pseudoalteromonadaceae</taxon>
        <taxon>Pseudoalteromonas</taxon>
    </lineage>
</organism>
<keyword evidence="5" id="KW-1185">Reference proteome</keyword>
<dbReference type="EMBL" id="PNCL01000057">
    <property type="protein sequence ID" value="TMP58430.1"/>
    <property type="molecule type" value="Genomic_DNA"/>
</dbReference>
<evidence type="ECO:0000256" key="1">
    <source>
        <dbReference type="SAM" id="Phobius"/>
    </source>
</evidence>
<evidence type="ECO:0000313" key="3">
    <source>
        <dbReference type="EMBL" id="TMP43007.1"/>
    </source>
</evidence>
<keyword evidence="1" id="KW-0472">Membrane</keyword>
<evidence type="ECO:0000313" key="5">
    <source>
        <dbReference type="Proteomes" id="UP000305730"/>
    </source>
</evidence>
<feature type="transmembrane region" description="Helical" evidence="1">
    <location>
        <begin position="30"/>
        <end position="47"/>
    </location>
</feature>
<feature type="transmembrane region" description="Helical" evidence="1">
    <location>
        <begin position="59"/>
        <end position="75"/>
    </location>
</feature>
<proteinExistence type="predicted"/>
<dbReference type="OrthoDB" id="9811720at2"/>
<dbReference type="PANTHER" id="PTHR33741:SF5">
    <property type="entry name" value="TRANSMEMBRANE PROTEIN DDB_G0269096-RELATED"/>
    <property type="match status" value="1"/>
</dbReference>
<dbReference type="EMBL" id="PNCK01000035">
    <property type="protein sequence ID" value="TMP43007.1"/>
    <property type="molecule type" value="Genomic_DNA"/>
</dbReference>